<dbReference type="HOGENOM" id="CLU_852510_0_0_1"/>
<dbReference type="Proteomes" id="UP000002624">
    <property type="component" value="Unassembled WGS sequence"/>
</dbReference>
<accession>C6HMH6</accession>
<dbReference type="VEuPathDB" id="FungiDB:HCDG_07292"/>
<organism evidence="1 2">
    <name type="scientific">Ajellomyces capsulatus (strain H143)</name>
    <name type="common">Darling's disease fungus</name>
    <name type="synonym">Histoplasma capsulatum</name>
    <dbReference type="NCBI Taxonomy" id="544712"/>
    <lineage>
        <taxon>Eukaryota</taxon>
        <taxon>Fungi</taxon>
        <taxon>Dikarya</taxon>
        <taxon>Ascomycota</taxon>
        <taxon>Pezizomycotina</taxon>
        <taxon>Eurotiomycetes</taxon>
        <taxon>Eurotiomycetidae</taxon>
        <taxon>Onygenales</taxon>
        <taxon>Ajellomycetaceae</taxon>
        <taxon>Histoplasma</taxon>
    </lineage>
</organism>
<reference evidence="2" key="1">
    <citation type="submission" date="2009-05" db="EMBL/GenBank/DDBJ databases">
        <title>The genome sequence of Ajellomyces capsulatus strain H143.</title>
        <authorList>
            <person name="Champion M."/>
            <person name="Cuomo C.A."/>
            <person name="Ma L.-J."/>
            <person name="Henn M.R."/>
            <person name="Sil A."/>
            <person name="Goldman B."/>
            <person name="Young S.K."/>
            <person name="Kodira C.D."/>
            <person name="Zeng Q."/>
            <person name="Koehrsen M."/>
            <person name="Alvarado L."/>
            <person name="Berlin A.M."/>
            <person name="Borenstein D."/>
            <person name="Chen Z."/>
            <person name="Engels R."/>
            <person name="Freedman E."/>
            <person name="Gellesch M."/>
            <person name="Goldberg J."/>
            <person name="Griggs A."/>
            <person name="Gujja S."/>
            <person name="Heiman D.I."/>
            <person name="Hepburn T.A."/>
            <person name="Howarth C."/>
            <person name="Jen D."/>
            <person name="Larson L."/>
            <person name="Lewis B."/>
            <person name="Mehta T."/>
            <person name="Park D."/>
            <person name="Pearson M."/>
            <person name="Roberts A."/>
            <person name="Saif S."/>
            <person name="Shea T.D."/>
            <person name="Shenoy N."/>
            <person name="Sisk P."/>
            <person name="Stolte C."/>
            <person name="Sykes S."/>
            <person name="Walk T."/>
            <person name="White J."/>
            <person name="Yandava C."/>
            <person name="Klein B."/>
            <person name="McEwen J.G."/>
            <person name="Puccia R."/>
            <person name="Goldman G.H."/>
            <person name="Felipe M.S."/>
            <person name="Nino-Vega G."/>
            <person name="San-Blas G."/>
            <person name="Taylor J.W."/>
            <person name="Mendoza L."/>
            <person name="Galagan J.E."/>
            <person name="Nusbaum C."/>
            <person name="Birren B.W."/>
        </authorList>
    </citation>
    <scope>NUCLEOTIDE SEQUENCE [LARGE SCALE GENOMIC DNA]</scope>
    <source>
        <strain evidence="2">H143</strain>
    </source>
</reference>
<dbReference type="OMA" id="EYLCCAN"/>
<sequence>MKLRLREGRIGSWTYSKDARYNCVLSVHVRVNQLTSTLEFRSQKHLGLGYLPTQCIFVYSTSYFLRTVRPNLKSGKVTKVTISRVRNTEMFTPYSPIMKRTLNIIFQTSLADRASATWSAEVTASYGKLRCAALHHWYFNPASSPLVRLSQRPRLYPKPPFVAFAFVHFSSPMTPILIPSGTRVSAESRPVTTAESKIMGTKVQKAKPSVEAEAVEYLCCANDMCGMLAVQEAEARKGDCIISPLAALLSACDRCRNLQAWGGAVIGMYGGKGGGVAYVSSKGDDYRRIGTPIPGLFLHFLLAHDLPSQQPGYKLSIPFRVYEKQK</sequence>
<evidence type="ECO:0000313" key="2">
    <source>
        <dbReference type="Proteomes" id="UP000002624"/>
    </source>
</evidence>
<evidence type="ECO:0000313" key="1">
    <source>
        <dbReference type="EMBL" id="EER38423.1"/>
    </source>
</evidence>
<name>C6HMH6_AJECH</name>
<dbReference type="AlphaFoldDB" id="C6HMH6"/>
<dbReference type="EMBL" id="GG692431">
    <property type="protein sequence ID" value="EER38423.1"/>
    <property type="molecule type" value="Genomic_DNA"/>
</dbReference>
<gene>
    <name evidence="1" type="ORF">HCDG_07292</name>
</gene>
<proteinExistence type="predicted"/>
<protein>
    <submittedName>
        <fullName evidence="1">Uncharacterized protein</fullName>
    </submittedName>
</protein>